<comment type="caution">
    <text evidence="5">The sequence shown here is derived from an EMBL/GenBank/DDBJ whole genome shotgun (WGS) entry which is preliminary data.</text>
</comment>
<dbReference type="AlphaFoldDB" id="A0AAD6VB10"/>
<dbReference type="Pfam" id="PF07719">
    <property type="entry name" value="TPR_2"/>
    <property type="match status" value="1"/>
</dbReference>
<keyword evidence="5" id="KW-0675">Receptor</keyword>
<evidence type="ECO:0000313" key="5">
    <source>
        <dbReference type="EMBL" id="KAJ7207076.1"/>
    </source>
</evidence>
<evidence type="ECO:0000313" key="6">
    <source>
        <dbReference type="Proteomes" id="UP001219525"/>
    </source>
</evidence>
<dbReference type="Proteomes" id="UP001219525">
    <property type="component" value="Unassembled WGS sequence"/>
</dbReference>
<gene>
    <name evidence="5" type="ORF">GGX14DRAFT_698250</name>
</gene>
<dbReference type="InterPro" id="IPR021183">
    <property type="entry name" value="NatA_aux_su"/>
</dbReference>
<dbReference type="InterPro" id="IPR013105">
    <property type="entry name" value="TPR_2"/>
</dbReference>
<dbReference type="Gene3D" id="1.25.40.1010">
    <property type="match status" value="1"/>
</dbReference>
<evidence type="ECO:0000256" key="2">
    <source>
        <dbReference type="ARBA" id="ARBA00022803"/>
    </source>
</evidence>
<dbReference type="PROSITE" id="PS50005">
    <property type="entry name" value="TPR"/>
    <property type="match status" value="1"/>
</dbReference>
<dbReference type="PANTHER" id="PTHR22767">
    <property type="entry name" value="N-TERMINAL ACETYLTRANSFERASE-RELATED"/>
    <property type="match status" value="1"/>
</dbReference>
<accession>A0AAD6VB10</accession>
<keyword evidence="2 3" id="KW-0802">TPR repeat</keyword>
<keyword evidence="6" id="KW-1185">Reference proteome</keyword>
<keyword evidence="1" id="KW-0677">Repeat</keyword>
<organism evidence="5 6">
    <name type="scientific">Mycena pura</name>
    <dbReference type="NCBI Taxonomy" id="153505"/>
    <lineage>
        <taxon>Eukaryota</taxon>
        <taxon>Fungi</taxon>
        <taxon>Dikarya</taxon>
        <taxon>Basidiomycota</taxon>
        <taxon>Agaricomycotina</taxon>
        <taxon>Agaricomycetes</taxon>
        <taxon>Agaricomycetidae</taxon>
        <taxon>Agaricales</taxon>
        <taxon>Marasmiineae</taxon>
        <taxon>Mycenaceae</taxon>
        <taxon>Mycena</taxon>
    </lineage>
</organism>
<dbReference type="SMART" id="SM00028">
    <property type="entry name" value="TPR"/>
    <property type="match status" value="6"/>
</dbReference>
<dbReference type="GO" id="GO:0031415">
    <property type="term" value="C:NatA complex"/>
    <property type="evidence" value="ECO:0007669"/>
    <property type="project" value="TreeGrafter"/>
</dbReference>
<dbReference type="InterPro" id="IPR011990">
    <property type="entry name" value="TPR-like_helical_dom_sf"/>
</dbReference>
<dbReference type="SUPFAM" id="SSF48452">
    <property type="entry name" value="TPR-like"/>
    <property type="match status" value="2"/>
</dbReference>
<feature type="region of interest" description="Disordered" evidence="4">
    <location>
        <begin position="601"/>
        <end position="643"/>
    </location>
</feature>
<evidence type="ECO:0000256" key="4">
    <source>
        <dbReference type="SAM" id="MobiDB-lite"/>
    </source>
</evidence>
<dbReference type="FunFam" id="1.25.40.1040:FF:000003">
    <property type="entry name" value="N-terminal acetyltransferase A, auxiliary subunit"/>
    <property type="match status" value="1"/>
</dbReference>
<evidence type="ECO:0000256" key="1">
    <source>
        <dbReference type="ARBA" id="ARBA00022737"/>
    </source>
</evidence>
<evidence type="ECO:0000256" key="3">
    <source>
        <dbReference type="PROSITE-ProRule" id="PRU00339"/>
    </source>
</evidence>
<proteinExistence type="predicted"/>
<feature type="repeat" description="TPR" evidence="3">
    <location>
        <begin position="82"/>
        <end position="115"/>
    </location>
</feature>
<feature type="compositionally biased region" description="Basic and acidic residues" evidence="4">
    <location>
        <begin position="623"/>
        <end position="634"/>
    </location>
</feature>
<reference evidence="5" key="1">
    <citation type="submission" date="2023-03" db="EMBL/GenBank/DDBJ databases">
        <title>Massive genome expansion in bonnet fungi (Mycena s.s.) driven by repeated elements and novel gene families across ecological guilds.</title>
        <authorList>
            <consortium name="Lawrence Berkeley National Laboratory"/>
            <person name="Harder C.B."/>
            <person name="Miyauchi S."/>
            <person name="Viragh M."/>
            <person name="Kuo A."/>
            <person name="Thoen E."/>
            <person name="Andreopoulos B."/>
            <person name="Lu D."/>
            <person name="Skrede I."/>
            <person name="Drula E."/>
            <person name="Henrissat B."/>
            <person name="Morin E."/>
            <person name="Kohler A."/>
            <person name="Barry K."/>
            <person name="LaButti K."/>
            <person name="Morin E."/>
            <person name="Salamov A."/>
            <person name="Lipzen A."/>
            <person name="Mereny Z."/>
            <person name="Hegedus B."/>
            <person name="Baldrian P."/>
            <person name="Stursova M."/>
            <person name="Weitz H."/>
            <person name="Taylor A."/>
            <person name="Grigoriev I.V."/>
            <person name="Nagy L.G."/>
            <person name="Martin F."/>
            <person name="Kauserud H."/>
        </authorList>
    </citation>
    <scope>NUCLEOTIDE SEQUENCE</scope>
    <source>
        <strain evidence="5">9144</strain>
    </source>
</reference>
<dbReference type="InterPro" id="IPR019734">
    <property type="entry name" value="TPR_rpt"/>
</dbReference>
<dbReference type="Pfam" id="PF12569">
    <property type="entry name" value="NatA_aux_su"/>
    <property type="match status" value="1"/>
</dbReference>
<protein>
    <submittedName>
        <fullName evidence="5">NMDA receptor-regulated protein 1-domain-containing protein</fullName>
    </submittedName>
</protein>
<sequence>MSNIPAKRALPLKESGLFKELLTLYETRQLKKGLKTADQILKKFPEHGETTCMKGLVLTHMGRREEGIELVRKGVRLDLTSHICWHVYGLIHKGEKNYEEALKCYTQALRFDKENLNILRDAAQLQTQLRIYDALVETRHTLLKLRPAMRQHWIALAVAYHLDGNLTEANKVLDHYESTLKNVPDYDVEHSETLLYHVRLLEDLGKFSEALAMLDVNAKSRAIVDRTSIMEIRARLLSKLGSEEAKHAWRVLLDHNPECYEYYRGYLSNLGLSLDATDASVPQALAVLEELSMRIPRATTPRRLALTIASGDHFKQLVTPYLLSGLKKGIPSLFSDIKGLYQDQSKQQIIEEVSLTALDTFKTASDSASTSSDVEPTTYLWTLYFLAQHHSYVGRHAQALEMLNLALEHTPTLPDLHMFKGRVLKRAGDLYGGARCLEDARLLDGQDRYLNTKSAKYRLRAGMIEEANVLLGMFTKKDAPSPGADLEDMQSLLYLVEEADAHNRSGNLGPALKKYMGVSKVFDEIEDDQYDFHGYSLRKSTINIYLNLLTWEDRLRSHPAYVKAALSASRIFVAVHDDPSIATVTVTKQLTDAEKKAKKKAKKAAQKVQEDTNKKTTTTPSNNEDKGLEPPTKDDDPDGSKLLQCTDPLERAAKLLKPLATLAESDIEVWIAIYDVSSRRKKYLQAAKALTRAAAIDAEHPELHVRRVEFRQIVSSLPAPAQAAVAPIVTEAAARLLPDELSALTFNSQYLQRRSTDPRAILAVAKVMAKLQVPRDQVEGTVFTALNADAVLDIESARMILAFLGAVKSTRAEEFRTRCGERFPLSTVFKTLVELDELRRLTIAAPLADLDKPEDCP</sequence>
<name>A0AAD6VB10_9AGAR</name>
<dbReference type="EMBL" id="JARJCW010000037">
    <property type="protein sequence ID" value="KAJ7207076.1"/>
    <property type="molecule type" value="Genomic_DNA"/>
</dbReference>
<dbReference type="Gene3D" id="1.25.40.1040">
    <property type="match status" value="1"/>
</dbReference>
<dbReference type="PIRSF" id="PIRSF000422">
    <property type="entry name" value="N-terminal-AcTrfase-A_aux_su"/>
    <property type="match status" value="1"/>
</dbReference>
<dbReference type="PANTHER" id="PTHR22767:SF2">
    <property type="entry name" value="N(ALPHA)-ACETYLTRANSFERASE 15_16, ISOFORM A"/>
    <property type="match status" value="1"/>
</dbReference>